<keyword evidence="3 6" id="KW-0812">Transmembrane</keyword>
<sequence>MVRCSNNLTGILNIVTFLLLIPILGGIWLSNRASTDCEKFFEKPIIAISVFLLVVSLTSFIGVCLRILWLLWDYLCVMFLFIVLLFCFTIFAFVVTNKEAGKVVSERGYKEYNLGGYSTWL</sequence>
<dbReference type="Pfam" id="PF00335">
    <property type="entry name" value="Tetraspanin"/>
    <property type="match status" value="1"/>
</dbReference>
<feature type="transmembrane region" description="Helical" evidence="6">
    <location>
        <begin position="12"/>
        <end position="29"/>
    </location>
</feature>
<keyword evidence="5 6" id="KW-0472">Membrane</keyword>
<evidence type="ECO:0000256" key="3">
    <source>
        <dbReference type="ARBA" id="ARBA00022692"/>
    </source>
</evidence>
<evidence type="ECO:0000256" key="4">
    <source>
        <dbReference type="ARBA" id="ARBA00022989"/>
    </source>
</evidence>
<organism evidence="7 8">
    <name type="scientific">Kingdonia uniflora</name>
    <dbReference type="NCBI Taxonomy" id="39325"/>
    <lineage>
        <taxon>Eukaryota</taxon>
        <taxon>Viridiplantae</taxon>
        <taxon>Streptophyta</taxon>
        <taxon>Embryophyta</taxon>
        <taxon>Tracheophyta</taxon>
        <taxon>Spermatophyta</taxon>
        <taxon>Magnoliopsida</taxon>
        <taxon>Ranunculales</taxon>
        <taxon>Circaeasteraceae</taxon>
        <taxon>Kingdonia</taxon>
    </lineage>
</organism>
<reference evidence="7 8" key="1">
    <citation type="journal article" date="2020" name="IScience">
        <title>Genome Sequencing of the Endangered Kingdonia uniflora (Circaeasteraceae, Ranunculales) Reveals Potential Mechanisms of Evolutionary Specialization.</title>
        <authorList>
            <person name="Sun Y."/>
            <person name="Deng T."/>
            <person name="Zhang A."/>
            <person name="Moore M.J."/>
            <person name="Landis J.B."/>
            <person name="Lin N."/>
            <person name="Zhang H."/>
            <person name="Zhang X."/>
            <person name="Huang J."/>
            <person name="Zhang X."/>
            <person name="Sun H."/>
            <person name="Wang H."/>
        </authorList>
    </citation>
    <scope>NUCLEOTIDE SEQUENCE [LARGE SCALE GENOMIC DNA]</scope>
    <source>
        <strain evidence="7">TB1705</strain>
        <tissue evidence="7">Leaf</tissue>
    </source>
</reference>
<protein>
    <submittedName>
        <fullName evidence="7">Uncharacterized protein</fullName>
    </submittedName>
</protein>
<comment type="similarity">
    <text evidence="2">Belongs to the tetraspanin (TM4SF) family.</text>
</comment>
<dbReference type="AlphaFoldDB" id="A0A7J7LY59"/>
<feature type="transmembrane region" description="Helical" evidence="6">
    <location>
        <begin position="50"/>
        <end position="72"/>
    </location>
</feature>
<evidence type="ECO:0000256" key="6">
    <source>
        <dbReference type="SAM" id="Phobius"/>
    </source>
</evidence>
<dbReference type="GO" id="GO:0016020">
    <property type="term" value="C:membrane"/>
    <property type="evidence" value="ECO:0007669"/>
    <property type="project" value="UniProtKB-SubCell"/>
</dbReference>
<dbReference type="Proteomes" id="UP000541444">
    <property type="component" value="Unassembled WGS sequence"/>
</dbReference>
<accession>A0A7J7LY59</accession>
<comment type="subcellular location">
    <subcellularLocation>
        <location evidence="1">Membrane</location>
        <topology evidence="1">Multi-pass membrane protein</topology>
    </subcellularLocation>
</comment>
<keyword evidence="4 6" id="KW-1133">Transmembrane helix</keyword>
<name>A0A7J7LY59_9MAGN</name>
<proteinExistence type="inferred from homology"/>
<comment type="caution">
    <text evidence="7">The sequence shown here is derived from an EMBL/GenBank/DDBJ whole genome shotgun (WGS) entry which is preliminary data.</text>
</comment>
<dbReference type="OrthoDB" id="1892640at2759"/>
<feature type="transmembrane region" description="Helical" evidence="6">
    <location>
        <begin position="78"/>
        <end position="97"/>
    </location>
</feature>
<evidence type="ECO:0000256" key="5">
    <source>
        <dbReference type="ARBA" id="ARBA00023136"/>
    </source>
</evidence>
<dbReference type="InterPro" id="IPR044991">
    <property type="entry name" value="TET_plant"/>
</dbReference>
<evidence type="ECO:0000313" key="7">
    <source>
        <dbReference type="EMBL" id="KAF6147480.1"/>
    </source>
</evidence>
<dbReference type="EMBL" id="JACGCM010001902">
    <property type="protein sequence ID" value="KAF6147480.1"/>
    <property type="molecule type" value="Genomic_DNA"/>
</dbReference>
<gene>
    <name evidence="7" type="ORF">GIB67_021306</name>
</gene>
<evidence type="ECO:0000256" key="2">
    <source>
        <dbReference type="ARBA" id="ARBA00006840"/>
    </source>
</evidence>
<keyword evidence="8" id="KW-1185">Reference proteome</keyword>
<evidence type="ECO:0000313" key="8">
    <source>
        <dbReference type="Proteomes" id="UP000541444"/>
    </source>
</evidence>
<dbReference type="PANTHER" id="PTHR32191">
    <property type="entry name" value="TETRASPANIN-8-RELATED"/>
    <property type="match status" value="1"/>
</dbReference>
<evidence type="ECO:0000256" key="1">
    <source>
        <dbReference type="ARBA" id="ARBA00004141"/>
    </source>
</evidence>
<dbReference type="InterPro" id="IPR018499">
    <property type="entry name" value="Tetraspanin/Peripherin"/>
</dbReference>
<dbReference type="GO" id="GO:0009734">
    <property type="term" value="P:auxin-activated signaling pathway"/>
    <property type="evidence" value="ECO:0007669"/>
    <property type="project" value="InterPro"/>
</dbReference>